<sequence length="181" mass="21007">MGRTNERQHVPIPEYKQNLKKIVKYLKSSSPTMLIVLITPPPVCEEGHYTVIMLVINCLKEQMKLRVNMQKHVLRQLRKSVCLLLIYGPKCKKPMAGIRNFYGLLQSELKIHASHKFSHLYTLLFWCYRDGLHLTVDGNAVVYQEVIKVFNEAGLSADNMPFDFPDYSEIDHKNPQTSFQQ</sequence>
<organism evidence="1 2">
    <name type="scientific">Pisum sativum</name>
    <name type="common">Garden pea</name>
    <name type="synonym">Lathyrus oleraceus</name>
    <dbReference type="NCBI Taxonomy" id="3888"/>
    <lineage>
        <taxon>Eukaryota</taxon>
        <taxon>Viridiplantae</taxon>
        <taxon>Streptophyta</taxon>
        <taxon>Embryophyta</taxon>
        <taxon>Tracheophyta</taxon>
        <taxon>Spermatophyta</taxon>
        <taxon>Magnoliopsida</taxon>
        <taxon>eudicotyledons</taxon>
        <taxon>Gunneridae</taxon>
        <taxon>Pentapetalae</taxon>
        <taxon>rosids</taxon>
        <taxon>fabids</taxon>
        <taxon>Fabales</taxon>
        <taxon>Fabaceae</taxon>
        <taxon>Papilionoideae</taxon>
        <taxon>50 kb inversion clade</taxon>
        <taxon>NPAAA clade</taxon>
        <taxon>Hologalegina</taxon>
        <taxon>IRL clade</taxon>
        <taxon>Fabeae</taxon>
        <taxon>Lathyrus</taxon>
    </lineage>
</organism>
<dbReference type="InterPro" id="IPR036514">
    <property type="entry name" value="SGNH_hydro_sf"/>
</dbReference>
<comment type="caution">
    <text evidence="1">The sequence shown here is derived from an EMBL/GenBank/DDBJ whole genome shotgun (WGS) entry which is preliminary data.</text>
</comment>
<dbReference type="AlphaFoldDB" id="A0A9D5ARR9"/>
<dbReference type="Gramene" id="Psat04G0184200-T2">
    <property type="protein sequence ID" value="KAI5416991.1"/>
    <property type="gene ID" value="KIW84_041842"/>
</dbReference>
<keyword evidence="2" id="KW-1185">Reference proteome</keyword>
<dbReference type="SUPFAM" id="SSF52266">
    <property type="entry name" value="SGNH hydrolase"/>
    <property type="match status" value="1"/>
</dbReference>
<dbReference type="EMBL" id="JAMSHJ010000004">
    <property type="protein sequence ID" value="KAI5416991.1"/>
    <property type="molecule type" value="Genomic_DNA"/>
</dbReference>
<dbReference type="Proteomes" id="UP001058974">
    <property type="component" value="Chromosome 4"/>
</dbReference>
<gene>
    <name evidence="1" type="ORF">KIW84_041842</name>
</gene>
<name>A0A9D5ARR9_PEA</name>
<protein>
    <submittedName>
        <fullName evidence="1">Uncharacterized protein</fullName>
    </submittedName>
</protein>
<dbReference type="InterPro" id="IPR045136">
    <property type="entry name" value="Iah1-like"/>
</dbReference>
<accession>A0A9D5ARR9</accession>
<evidence type="ECO:0000313" key="1">
    <source>
        <dbReference type="EMBL" id="KAI5416991.1"/>
    </source>
</evidence>
<proteinExistence type="predicted"/>
<reference evidence="1 2" key="1">
    <citation type="journal article" date="2022" name="Nat. Genet.">
        <title>Improved pea reference genome and pan-genome highlight genomic features and evolutionary characteristics.</title>
        <authorList>
            <person name="Yang T."/>
            <person name="Liu R."/>
            <person name="Luo Y."/>
            <person name="Hu S."/>
            <person name="Wang D."/>
            <person name="Wang C."/>
            <person name="Pandey M.K."/>
            <person name="Ge S."/>
            <person name="Xu Q."/>
            <person name="Li N."/>
            <person name="Li G."/>
            <person name="Huang Y."/>
            <person name="Saxena R.K."/>
            <person name="Ji Y."/>
            <person name="Li M."/>
            <person name="Yan X."/>
            <person name="He Y."/>
            <person name="Liu Y."/>
            <person name="Wang X."/>
            <person name="Xiang C."/>
            <person name="Varshney R.K."/>
            <person name="Ding H."/>
            <person name="Gao S."/>
            <person name="Zong X."/>
        </authorList>
    </citation>
    <scope>NUCLEOTIDE SEQUENCE [LARGE SCALE GENOMIC DNA]</scope>
    <source>
        <strain evidence="1 2">cv. Zhongwan 6</strain>
    </source>
</reference>
<evidence type="ECO:0000313" key="2">
    <source>
        <dbReference type="Proteomes" id="UP001058974"/>
    </source>
</evidence>
<dbReference type="PANTHER" id="PTHR14209">
    <property type="entry name" value="ISOAMYL ACETATE-HYDROLYZING ESTERASE 1"/>
    <property type="match status" value="1"/>
</dbReference>
<dbReference type="PANTHER" id="PTHR14209:SF36">
    <property type="entry name" value="GDSL-LIKE LIPASE_ACYLHYDROLASE FAMILY PROTEIN, EXPRESSED"/>
    <property type="match status" value="1"/>
</dbReference>
<dbReference type="Gene3D" id="3.40.50.1110">
    <property type="entry name" value="SGNH hydrolase"/>
    <property type="match status" value="1"/>
</dbReference>